<dbReference type="PANTHER" id="PTHR34606">
    <property type="entry name" value="BON DOMAIN-CONTAINING PROTEIN"/>
    <property type="match status" value="1"/>
</dbReference>
<dbReference type="InterPro" id="IPR014004">
    <property type="entry name" value="Transpt-assoc_nodulatn_dom_bac"/>
</dbReference>
<evidence type="ECO:0000313" key="2">
    <source>
        <dbReference type="EMBL" id="AOJ79081.1"/>
    </source>
</evidence>
<accession>A0A1B4LPJ1</accession>
<dbReference type="PANTHER" id="PTHR34606:SF15">
    <property type="entry name" value="BON DOMAIN-CONTAINING PROTEIN"/>
    <property type="match status" value="1"/>
</dbReference>
<dbReference type="Gene3D" id="3.30.1340.30">
    <property type="match status" value="1"/>
</dbReference>
<name>A0A1B4LPJ1_9BURK</name>
<reference evidence="2 3" key="1">
    <citation type="submission" date="2015-12" db="EMBL/GenBank/DDBJ databases">
        <title>Diversity of Burkholderia near neighbor genomes.</title>
        <authorList>
            <person name="Sahl J."/>
            <person name="Wagner D."/>
            <person name="Keim P."/>
        </authorList>
    </citation>
    <scope>NUCLEOTIDE SEQUENCE [LARGE SCALE GENOMIC DNA]</scope>
    <source>
        <strain evidence="2 3">MSMB0783</strain>
    </source>
</reference>
<dbReference type="Pfam" id="PF04972">
    <property type="entry name" value="BON"/>
    <property type="match status" value="1"/>
</dbReference>
<dbReference type="EMBL" id="CP013422">
    <property type="protein sequence ID" value="AOJ79081.1"/>
    <property type="molecule type" value="Genomic_DNA"/>
</dbReference>
<dbReference type="Proteomes" id="UP000243680">
    <property type="component" value="Chromosome 2"/>
</dbReference>
<dbReference type="InterPro" id="IPR051686">
    <property type="entry name" value="Lipoprotein_DolP"/>
</dbReference>
<evidence type="ECO:0000313" key="3">
    <source>
        <dbReference type="Proteomes" id="UP000243680"/>
    </source>
</evidence>
<dbReference type="RefSeq" id="WP_014724908.1">
    <property type="nucleotide sequence ID" value="NZ_CP013422.1"/>
</dbReference>
<sequence length="142" mass="15164">MKRSNYTQRDGTGGRPAHRMRMRMRMRMRPAAQIIGAWLLSCACVATPRAAAADESVGHKLASEASAVGGQLRDATLASRIRAALVAERGLASDDIDVQVHGRVAELTGSVPDEPQHAAAIRVVRDVSGVSGVQDRLKVGRK</sequence>
<evidence type="ECO:0000259" key="1">
    <source>
        <dbReference type="PROSITE" id="PS50914"/>
    </source>
</evidence>
<dbReference type="AlphaFoldDB" id="A0A1B4LPJ1"/>
<protein>
    <submittedName>
        <fullName evidence="2">Transporter</fullName>
    </submittedName>
</protein>
<organism evidence="2 3">
    <name type="scientific">Burkholderia ubonensis</name>
    <dbReference type="NCBI Taxonomy" id="101571"/>
    <lineage>
        <taxon>Bacteria</taxon>
        <taxon>Pseudomonadati</taxon>
        <taxon>Pseudomonadota</taxon>
        <taxon>Betaproteobacteria</taxon>
        <taxon>Burkholderiales</taxon>
        <taxon>Burkholderiaceae</taxon>
        <taxon>Burkholderia</taxon>
        <taxon>Burkholderia cepacia complex</taxon>
    </lineage>
</organism>
<dbReference type="SMART" id="SM00749">
    <property type="entry name" value="BON"/>
    <property type="match status" value="1"/>
</dbReference>
<dbReference type="InterPro" id="IPR007055">
    <property type="entry name" value="BON_dom"/>
</dbReference>
<gene>
    <name evidence="2" type="ORF">WJ35_24545</name>
</gene>
<feature type="domain" description="BON" evidence="1">
    <location>
        <begin position="73"/>
        <end position="141"/>
    </location>
</feature>
<proteinExistence type="predicted"/>
<dbReference type="PROSITE" id="PS50914">
    <property type="entry name" value="BON"/>
    <property type="match status" value="1"/>
</dbReference>